<dbReference type="FunFam" id="1.10.10.10:FF:000030">
    <property type="entry name" value="Forkhead box protein K2"/>
    <property type="match status" value="1"/>
</dbReference>
<dbReference type="InterPro" id="IPR018122">
    <property type="entry name" value="TF_fork_head_CS_1"/>
</dbReference>
<keyword evidence="3 6" id="KW-0238">DNA-binding</keyword>
<feature type="region of interest" description="Disordered" evidence="7">
    <location>
        <begin position="134"/>
        <end position="269"/>
    </location>
</feature>
<evidence type="ECO:0000256" key="7">
    <source>
        <dbReference type="SAM" id="MobiDB-lite"/>
    </source>
</evidence>
<dbReference type="PANTHER" id="PTHR46078">
    <property type="entry name" value="FORKHEAD BOX PROTEIN J2 FAMILY MEMBER"/>
    <property type="match status" value="1"/>
</dbReference>
<feature type="DNA-binding region" description="Fork-head" evidence="6">
    <location>
        <begin position="49"/>
        <end position="140"/>
    </location>
</feature>
<feature type="compositionally biased region" description="Low complexity" evidence="7">
    <location>
        <begin position="164"/>
        <end position="175"/>
    </location>
</feature>
<dbReference type="PANTHER" id="PTHR46078:SF2">
    <property type="entry name" value="FORK-HEAD DOMAIN-CONTAINING PROTEIN"/>
    <property type="match status" value="1"/>
</dbReference>
<dbReference type="PROSITE" id="PS00658">
    <property type="entry name" value="FORK_HEAD_2"/>
    <property type="match status" value="1"/>
</dbReference>
<evidence type="ECO:0000256" key="3">
    <source>
        <dbReference type="ARBA" id="ARBA00023125"/>
    </source>
</evidence>
<dbReference type="InterPro" id="IPR045912">
    <property type="entry name" value="FOXJ2/3-like"/>
</dbReference>
<dbReference type="PRINTS" id="PR00053">
    <property type="entry name" value="FORKHEAD"/>
</dbReference>
<name>A0A8S1D0U9_9INSE</name>
<evidence type="ECO:0000256" key="4">
    <source>
        <dbReference type="ARBA" id="ARBA00023163"/>
    </source>
</evidence>
<gene>
    <name evidence="9" type="ORF">CLODIP_2_CD02408</name>
</gene>
<evidence type="ECO:0000259" key="8">
    <source>
        <dbReference type="PROSITE" id="PS50039"/>
    </source>
</evidence>
<dbReference type="PROSITE" id="PS50039">
    <property type="entry name" value="FORK_HEAD_3"/>
    <property type="match status" value="1"/>
</dbReference>
<reference evidence="9 10" key="1">
    <citation type="submission" date="2020-04" db="EMBL/GenBank/DDBJ databases">
        <authorList>
            <person name="Alioto T."/>
            <person name="Alioto T."/>
            <person name="Gomez Garrido J."/>
        </authorList>
    </citation>
    <scope>NUCLEOTIDE SEQUENCE [LARGE SCALE GENOMIC DNA]</scope>
</reference>
<feature type="region of interest" description="Disordered" evidence="7">
    <location>
        <begin position="319"/>
        <end position="399"/>
    </location>
</feature>
<dbReference type="Proteomes" id="UP000494165">
    <property type="component" value="Unassembled WGS sequence"/>
</dbReference>
<dbReference type="GO" id="GO:0000981">
    <property type="term" value="F:DNA-binding transcription factor activity, RNA polymerase II-specific"/>
    <property type="evidence" value="ECO:0007669"/>
    <property type="project" value="TreeGrafter"/>
</dbReference>
<accession>A0A8S1D0U9</accession>
<evidence type="ECO:0000313" key="9">
    <source>
        <dbReference type="EMBL" id="CAB3374680.1"/>
    </source>
</evidence>
<dbReference type="InterPro" id="IPR001766">
    <property type="entry name" value="Fork_head_dom"/>
</dbReference>
<sequence length="399" mass="42768">MAELDRSLTAIDWLPCLNAQRAAAPDAIAPNNAIKDAASSSPTRAKDGKPPYSYASLIRLAIGNAPKQKMTLSEIYQFIIDHFPYYREAGTGWKNSIRHNLSLNKCFTKVPRSKDDPGKGSYWAIDYNYSQDDGFSKKKKNSQLMRTNSDGKPKERRQKRAKASPYSPECSSNSSDFSQQQLKAGLPLEPLKSEWGPPQPPPPPHQWPPPPDAAAAPMMPMNGWRGGECGPRVPLGPPCPLPPQQQQQHYPQEELGGPRPPMGSDQAAAYSLGVSDPSELSAVITGMLTQFGVHPAAPGGGAGGELPDVVPAHPTYPTAAAAARLPPETGIRVRARAPPPPAPPTAATTRAGRATRRRPPRQAARGRLQLDNPRPHASAPAARPPPRSSTLAVAAALPE</sequence>
<keyword evidence="5 6" id="KW-0539">Nucleus</keyword>
<dbReference type="Pfam" id="PF00250">
    <property type="entry name" value="Forkhead"/>
    <property type="match status" value="1"/>
</dbReference>
<feature type="compositionally biased region" description="Low complexity" evidence="7">
    <location>
        <begin position="319"/>
        <end position="329"/>
    </location>
</feature>
<dbReference type="CDD" id="cd20024">
    <property type="entry name" value="FH_FOXJ2-like"/>
    <property type="match status" value="1"/>
</dbReference>
<dbReference type="EMBL" id="CADEPI010000102">
    <property type="protein sequence ID" value="CAB3374680.1"/>
    <property type="molecule type" value="Genomic_DNA"/>
</dbReference>
<keyword evidence="2" id="KW-0805">Transcription regulation</keyword>
<dbReference type="InterPro" id="IPR036388">
    <property type="entry name" value="WH-like_DNA-bd_sf"/>
</dbReference>
<evidence type="ECO:0000256" key="6">
    <source>
        <dbReference type="PROSITE-ProRule" id="PRU00089"/>
    </source>
</evidence>
<dbReference type="AlphaFoldDB" id="A0A8S1D0U9"/>
<protein>
    <recommendedName>
        <fullName evidence="8">Fork-head domain-containing protein</fullName>
    </recommendedName>
</protein>
<keyword evidence="4" id="KW-0804">Transcription</keyword>
<dbReference type="SUPFAM" id="SSF46785">
    <property type="entry name" value="Winged helix' DNA-binding domain"/>
    <property type="match status" value="1"/>
</dbReference>
<proteinExistence type="predicted"/>
<dbReference type="PROSITE" id="PS00657">
    <property type="entry name" value="FORK_HEAD_1"/>
    <property type="match status" value="1"/>
</dbReference>
<comment type="caution">
    <text evidence="9">The sequence shown here is derived from an EMBL/GenBank/DDBJ whole genome shotgun (WGS) entry which is preliminary data.</text>
</comment>
<keyword evidence="10" id="KW-1185">Reference proteome</keyword>
<feature type="domain" description="Fork-head" evidence="8">
    <location>
        <begin position="49"/>
        <end position="140"/>
    </location>
</feature>
<dbReference type="GO" id="GO:0005634">
    <property type="term" value="C:nucleus"/>
    <property type="evidence" value="ECO:0007669"/>
    <property type="project" value="UniProtKB-SubCell"/>
</dbReference>
<dbReference type="SMART" id="SM00339">
    <property type="entry name" value="FH"/>
    <property type="match status" value="1"/>
</dbReference>
<dbReference type="GO" id="GO:0000978">
    <property type="term" value="F:RNA polymerase II cis-regulatory region sequence-specific DNA binding"/>
    <property type="evidence" value="ECO:0007669"/>
    <property type="project" value="TreeGrafter"/>
</dbReference>
<evidence type="ECO:0000256" key="1">
    <source>
        <dbReference type="ARBA" id="ARBA00004123"/>
    </source>
</evidence>
<feature type="compositionally biased region" description="Pro residues" evidence="7">
    <location>
        <begin position="197"/>
        <end position="212"/>
    </location>
</feature>
<dbReference type="InterPro" id="IPR036390">
    <property type="entry name" value="WH_DNA-bd_sf"/>
</dbReference>
<dbReference type="InterPro" id="IPR030456">
    <property type="entry name" value="TF_fork_head_CS_2"/>
</dbReference>
<dbReference type="Gene3D" id="1.10.10.10">
    <property type="entry name" value="Winged helix-like DNA-binding domain superfamily/Winged helix DNA-binding domain"/>
    <property type="match status" value="1"/>
</dbReference>
<evidence type="ECO:0000256" key="5">
    <source>
        <dbReference type="ARBA" id="ARBA00023242"/>
    </source>
</evidence>
<evidence type="ECO:0000313" key="10">
    <source>
        <dbReference type="Proteomes" id="UP000494165"/>
    </source>
</evidence>
<organism evidence="9 10">
    <name type="scientific">Cloeon dipterum</name>
    <dbReference type="NCBI Taxonomy" id="197152"/>
    <lineage>
        <taxon>Eukaryota</taxon>
        <taxon>Metazoa</taxon>
        <taxon>Ecdysozoa</taxon>
        <taxon>Arthropoda</taxon>
        <taxon>Hexapoda</taxon>
        <taxon>Insecta</taxon>
        <taxon>Pterygota</taxon>
        <taxon>Palaeoptera</taxon>
        <taxon>Ephemeroptera</taxon>
        <taxon>Pisciforma</taxon>
        <taxon>Baetidae</taxon>
        <taxon>Cloeon</taxon>
    </lineage>
</organism>
<comment type="subcellular location">
    <subcellularLocation>
        <location evidence="1 6">Nucleus</location>
    </subcellularLocation>
</comment>
<evidence type="ECO:0000256" key="2">
    <source>
        <dbReference type="ARBA" id="ARBA00023015"/>
    </source>
</evidence>
<dbReference type="OrthoDB" id="10029558at2759"/>
<feature type="compositionally biased region" description="Pro residues" evidence="7">
    <location>
        <begin position="234"/>
        <end position="243"/>
    </location>
</feature>